<accession>A0A8R1TXK9</accession>
<dbReference type="EnsemblMetazoa" id="OVOC6961.1">
    <property type="protein sequence ID" value="OVOC6961.1"/>
    <property type="gene ID" value="WBGene00243770"/>
</dbReference>
<dbReference type="Proteomes" id="UP000024404">
    <property type="component" value="Unassembled WGS sequence"/>
</dbReference>
<sequence>MKGINDPENLRLIGQQNFRSRKYRYDCIVKRKHIYEYLLMTILYSRDQCYYYLRYSKRDVPPPIGFHIEKN</sequence>
<evidence type="ECO:0000313" key="1">
    <source>
        <dbReference type="EnsemblMetazoa" id="OVOC6961.1"/>
    </source>
</evidence>
<evidence type="ECO:0000313" key="2">
    <source>
        <dbReference type="Proteomes" id="UP000024404"/>
    </source>
</evidence>
<dbReference type="AlphaFoldDB" id="A0A8R1TXK9"/>
<reference evidence="1" key="2">
    <citation type="submission" date="2022-06" db="UniProtKB">
        <authorList>
            <consortium name="EnsemblMetazoa"/>
        </authorList>
    </citation>
    <scope>IDENTIFICATION</scope>
</reference>
<keyword evidence="2" id="KW-1185">Reference proteome</keyword>
<name>A0A8R1TXK9_ONCVO</name>
<protein>
    <submittedName>
        <fullName evidence="1">Uncharacterized protein</fullName>
    </submittedName>
</protein>
<proteinExistence type="predicted"/>
<reference evidence="2" key="1">
    <citation type="submission" date="2013-10" db="EMBL/GenBank/DDBJ databases">
        <title>Genome sequencing of Onchocerca volvulus.</title>
        <authorList>
            <person name="Cotton J."/>
            <person name="Tsai J."/>
            <person name="Stanley E."/>
            <person name="Tracey A."/>
            <person name="Holroyd N."/>
            <person name="Lustigman S."/>
            <person name="Berriman M."/>
        </authorList>
    </citation>
    <scope>NUCLEOTIDE SEQUENCE</scope>
</reference>
<organism evidence="1 2">
    <name type="scientific">Onchocerca volvulus</name>
    <dbReference type="NCBI Taxonomy" id="6282"/>
    <lineage>
        <taxon>Eukaryota</taxon>
        <taxon>Metazoa</taxon>
        <taxon>Ecdysozoa</taxon>
        <taxon>Nematoda</taxon>
        <taxon>Chromadorea</taxon>
        <taxon>Rhabditida</taxon>
        <taxon>Spirurina</taxon>
        <taxon>Spiruromorpha</taxon>
        <taxon>Filarioidea</taxon>
        <taxon>Onchocercidae</taxon>
        <taxon>Onchocerca</taxon>
    </lineage>
</organism>
<dbReference type="EMBL" id="CMVM020000181">
    <property type="status" value="NOT_ANNOTATED_CDS"/>
    <property type="molecule type" value="Genomic_DNA"/>
</dbReference>